<keyword evidence="2" id="KW-1185">Reference proteome</keyword>
<dbReference type="OrthoDB" id="980645at2"/>
<proteinExistence type="predicted"/>
<dbReference type="Proteomes" id="UP000268007">
    <property type="component" value="Unassembled WGS sequence"/>
</dbReference>
<comment type="caution">
    <text evidence="1">The sequence shown here is derived from an EMBL/GenBank/DDBJ whole genome shotgun (WGS) entry which is preliminary data.</text>
</comment>
<dbReference type="EMBL" id="RBKU01000001">
    <property type="protein sequence ID" value="RKR84156.1"/>
    <property type="molecule type" value="Genomic_DNA"/>
</dbReference>
<name>A0A495J585_9SPHI</name>
<evidence type="ECO:0000313" key="2">
    <source>
        <dbReference type="Proteomes" id="UP000268007"/>
    </source>
</evidence>
<dbReference type="AlphaFoldDB" id="A0A495J585"/>
<dbReference type="RefSeq" id="WP_147425702.1">
    <property type="nucleotide sequence ID" value="NZ_RBKU01000001.1"/>
</dbReference>
<organism evidence="1 2">
    <name type="scientific">Mucilaginibacter gracilis</name>
    <dbReference type="NCBI Taxonomy" id="423350"/>
    <lineage>
        <taxon>Bacteria</taxon>
        <taxon>Pseudomonadati</taxon>
        <taxon>Bacteroidota</taxon>
        <taxon>Sphingobacteriia</taxon>
        <taxon>Sphingobacteriales</taxon>
        <taxon>Sphingobacteriaceae</taxon>
        <taxon>Mucilaginibacter</taxon>
    </lineage>
</organism>
<reference evidence="1 2" key="1">
    <citation type="submission" date="2018-10" db="EMBL/GenBank/DDBJ databases">
        <title>Genomic Encyclopedia of Archaeal and Bacterial Type Strains, Phase II (KMG-II): from individual species to whole genera.</title>
        <authorList>
            <person name="Goeker M."/>
        </authorList>
    </citation>
    <scope>NUCLEOTIDE SEQUENCE [LARGE SCALE GENOMIC DNA]</scope>
    <source>
        <strain evidence="1 2">DSM 18602</strain>
    </source>
</reference>
<accession>A0A495J585</accession>
<sequence length="130" mass="14705">MKPLYPIKRMLTLLFLGLFLVYSNSALLIMGSFYLQRDYIARNLCVNRFASIPVCLGRCFLNKELKEDQKKEQSVPNAKQKELQVLMPGAIDDMRAKPGIKTPLTLYLPEITPCLIAGIAYGVFHPPRAC</sequence>
<protein>
    <submittedName>
        <fullName evidence="1">Uncharacterized protein</fullName>
    </submittedName>
</protein>
<evidence type="ECO:0000313" key="1">
    <source>
        <dbReference type="EMBL" id="RKR84156.1"/>
    </source>
</evidence>
<gene>
    <name evidence="1" type="ORF">BDD43_4383</name>
</gene>